<comment type="caution">
    <text evidence="2">The sequence shown here is derived from an EMBL/GenBank/DDBJ whole genome shotgun (WGS) entry which is preliminary data.</text>
</comment>
<reference evidence="2" key="1">
    <citation type="journal article" date="2020" name="bioRxiv">
        <title>Comparative genomics of Chlamydomonas.</title>
        <authorList>
            <person name="Craig R.J."/>
            <person name="Hasan A.R."/>
            <person name="Ness R.W."/>
            <person name="Keightley P.D."/>
        </authorList>
    </citation>
    <scope>NUCLEOTIDE SEQUENCE</scope>
    <source>
        <strain evidence="2">CCAP 11/70</strain>
    </source>
</reference>
<evidence type="ECO:0000313" key="2">
    <source>
        <dbReference type="EMBL" id="KAG2491160.1"/>
    </source>
</evidence>
<dbReference type="EMBL" id="JAEHOE010000056">
    <property type="protein sequence ID" value="KAG2491160.1"/>
    <property type="molecule type" value="Genomic_DNA"/>
</dbReference>
<keyword evidence="3" id="KW-1185">Reference proteome</keyword>
<dbReference type="Proteomes" id="UP000612055">
    <property type="component" value="Unassembled WGS sequence"/>
</dbReference>
<protein>
    <submittedName>
        <fullName evidence="2">Uncharacterized protein</fullName>
    </submittedName>
</protein>
<gene>
    <name evidence="2" type="ORF">HYH03_010600</name>
</gene>
<name>A0A835XWJ5_9CHLO</name>
<accession>A0A835XWJ5</accession>
<feature type="compositionally biased region" description="Low complexity" evidence="1">
    <location>
        <begin position="287"/>
        <end position="297"/>
    </location>
</feature>
<feature type="compositionally biased region" description="Low complexity" evidence="1">
    <location>
        <begin position="74"/>
        <end position="89"/>
    </location>
</feature>
<proteinExistence type="predicted"/>
<evidence type="ECO:0000256" key="1">
    <source>
        <dbReference type="SAM" id="MobiDB-lite"/>
    </source>
</evidence>
<dbReference type="AlphaFoldDB" id="A0A835XWJ5"/>
<feature type="region of interest" description="Disordered" evidence="1">
    <location>
        <begin position="58"/>
        <end position="103"/>
    </location>
</feature>
<sequence>MTLGIITAQGRQIGVSRARDDVVTRRILADLPRSDHKFVARNARDESTVLQLVEDGQHAGVSQSRGHAGPLRPAVAAEGSATAAGSTSANLRGDGATTSSASHASSSFKANGVAHSAGASPGRSGQGAGVGDSRAAVRSSLAVDPADESLLYNDYYLNLLELEQLDSLEPGPELSDFQGPDAAGEEDWLAADSWHMEDPQEEDEDEYDWYAYSAYEGMDISAAEVDLPPYDPLPLTTVGESQSMTLARRWADEAAAAARSAAASAAKAVAAVDQVVSAAQRAEAAAAGTGTAPGDAEPASDKGGGGQLLRGGGVAAADQAAWAWEAEKATFEIEGWAAQASDSALAAESAARIFEETLLPSRYGLEDESYVSQIEPADTEVEAGLREVLQAAQGSAEAAAAEAMQAAQAAVTARGIVDALACAQQPPWSEDLDLVEPGGAGLGDAAATESEEVADSLHGGARLQVSGAIASGAPAVAEA</sequence>
<feature type="region of interest" description="Disordered" evidence="1">
    <location>
        <begin position="112"/>
        <end position="131"/>
    </location>
</feature>
<feature type="region of interest" description="Disordered" evidence="1">
    <location>
        <begin position="287"/>
        <end position="310"/>
    </location>
</feature>
<evidence type="ECO:0000313" key="3">
    <source>
        <dbReference type="Proteomes" id="UP000612055"/>
    </source>
</evidence>
<organism evidence="2 3">
    <name type="scientific">Edaphochlamys debaryana</name>
    <dbReference type="NCBI Taxonomy" id="47281"/>
    <lineage>
        <taxon>Eukaryota</taxon>
        <taxon>Viridiplantae</taxon>
        <taxon>Chlorophyta</taxon>
        <taxon>core chlorophytes</taxon>
        <taxon>Chlorophyceae</taxon>
        <taxon>CS clade</taxon>
        <taxon>Chlamydomonadales</taxon>
        <taxon>Chlamydomonadales incertae sedis</taxon>
        <taxon>Edaphochlamys</taxon>
    </lineage>
</organism>